<gene>
    <name evidence="1" type="ORF">ACIBP5_00010</name>
</gene>
<dbReference type="PANTHER" id="PTHR10948">
    <property type="entry name" value="TRANSPOSASE"/>
    <property type="match status" value="1"/>
</dbReference>
<accession>A0ABW7ZUW2</accession>
<dbReference type="RefSeq" id="WP_397019145.1">
    <property type="nucleotide sequence ID" value="NZ_JBITMB010000001.1"/>
</dbReference>
<organism evidence="1 2">
    <name type="scientific">Nonomuraea indica</name>
    <dbReference type="NCBI Taxonomy" id="1581193"/>
    <lineage>
        <taxon>Bacteria</taxon>
        <taxon>Bacillati</taxon>
        <taxon>Actinomycetota</taxon>
        <taxon>Actinomycetes</taxon>
        <taxon>Streptosporangiales</taxon>
        <taxon>Streptosporangiaceae</taxon>
        <taxon>Nonomuraea</taxon>
    </lineage>
</organism>
<evidence type="ECO:0000313" key="1">
    <source>
        <dbReference type="EMBL" id="MFI7438333.1"/>
    </source>
</evidence>
<protein>
    <submittedName>
        <fullName evidence="1">Transposase</fullName>
    </submittedName>
</protein>
<comment type="caution">
    <text evidence="1">The sequence shown here is derived from an EMBL/GenBank/DDBJ whole genome shotgun (WGS) entry which is preliminary data.</text>
</comment>
<dbReference type="PANTHER" id="PTHR10948:SF23">
    <property type="entry name" value="TRANSPOSASE INSI FOR INSERTION SEQUENCE ELEMENT IS30A-RELATED"/>
    <property type="match status" value="1"/>
</dbReference>
<keyword evidence="2" id="KW-1185">Reference proteome</keyword>
<proteinExistence type="predicted"/>
<evidence type="ECO:0000313" key="2">
    <source>
        <dbReference type="Proteomes" id="UP001612928"/>
    </source>
</evidence>
<reference evidence="1 2" key="1">
    <citation type="submission" date="2024-10" db="EMBL/GenBank/DDBJ databases">
        <title>The Natural Products Discovery Center: Release of the First 8490 Sequenced Strains for Exploring Actinobacteria Biosynthetic Diversity.</title>
        <authorList>
            <person name="Kalkreuter E."/>
            <person name="Kautsar S.A."/>
            <person name="Yang D."/>
            <person name="Bader C.D."/>
            <person name="Teijaro C.N."/>
            <person name="Fluegel L."/>
            <person name="Davis C.M."/>
            <person name="Simpson J.R."/>
            <person name="Lauterbach L."/>
            <person name="Steele A.D."/>
            <person name="Gui C."/>
            <person name="Meng S."/>
            <person name="Li G."/>
            <person name="Viehrig K."/>
            <person name="Ye F."/>
            <person name="Su P."/>
            <person name="Kiefer A.F."/>
            <person name="Nichols A."/>
            <person name="Cepeda A.J."/>
            <person name="Yan W."/>
            <person name="Fan B."/>
            <person name="Jiang Y."/>
            <person name="Adhikari A."/>
            <person name="Zheng C.-J."/>
            <person name="Schuster L."/>
            <person name="Cowan T.M."/>
            <person name="Smanski M.J."/>
            <person name="Chevrette M.G."/>
            <person name="De Carvalho L.P.S."/>
            <person name="Shen B."/>
        </authorList>
    </citation>
    <scope>NUCLEOTIDE SEQUENCE [LARGE SCALE GENOMIC DNA]</scope>
    <source>
        <strain evidence="1 2">NPDC049503</strain>
    </source>
</reference>
<sequence length="153" mass="16919">MSRNLTRRPSTGRPLGGCRRIPGQRQSRFIAPALFIDQRPAVVEFHHGVGDWRGLIIGWLNRSAIVILVKHSSCYLRLALAATRHDAQAVRDGLIAVLDSLPPAVRLTLTWDQGAEMAYHDQLAAYLSKGVYFAHRLVAVLGSLTSFHPRATS</sequence>
<name>A0ABW7ZUW2_9ACTN</name>
<dbReference type="Proteomes" id="UP001612928">
    <property type="component" value="Unassembled WGS sequence"/>
</dbReference>
<dbReference type="InterPro" id="IPR051917">
    <property type="entry name" value="Transposase-Integrase"/>
</dbReference>
<dbReference type="EMBL" id="JBITMB010000001">
    <property type="protein sequence ID" value="MFI7438333.1"/>
    <property type="molecule type" value="Genomic_DNA"/>
</dbReference>